<accession>A0A2K8KIR4</accession>
<reference evidence="2 3" key="1">
    <citation type="submission" date="2017-11" db="EMBL/GenBank/DDBJ databases">
        <title>Complete genome sequence of Spiroplasma clarkii CN-5 (DSM 19994).</title>
        <authorList>
            <person name="Tsai Y.-M."/>
            <person name="Chang A."/>
            <person name="Lo W.-S."/>
            <person name="Kuo C.-H."/>
        </authorList>
    </citation>
    <scope>NUCLEOTIDE SEQUENCE [LARGE SCALE GENOMIC DNA]</scope>
    <source>
        <strain evidence="2 3">CN-5</strain>
    </source>
</reference>
<dbReference type="Gene3D" id="3.40.50.1820">
    <property type="entry name" value="alpha/beta hydrolase"/>
    <property type="match status" value="1"/>
</dbReference>
<dbReference type="PANTHER" id="PTHR43358:SF4">
    <property type="entry name" value="ALPHA_BETA HYDROLASE FOLD-1 DOMAIN-CONTAINING PROTEIN"/>
    <property type="match status" value="1"/>
</dbReference>
<organism evidence="2 3">
    <name type="scientific">Spiroplasma clarkii</name>
    <dbReference type="NCBI Taxonomy" id="2139"/>
    <lineage>
        <taxon>Bacteria</taxon>
        <taxon>Bacillati</taxon>
        <taxon>Mycoplasmatota</taxon>
        <taxon>Mollicutes</taxon>
        <taxon>Entomoplasmatales</taxon>
        <taxon>Spiroplasmataceae</taxon>
        <taxon>Spiroplasma</taxon>
    </lineage>
</organism>
<dbReference type="SUPFAM" id="SSF53474">
    <property type="entry name" value="alpha/beta-Hydrolases"/>
    <property type="match status" value="1"/>
</dbReference>
<dbReference type="AlphaFoldDB" id="A0A2K8KIR4"/>
<keyword evidence="3" id="KW-1185">Reference proteome</keyword>
<feature type="domain" description="Serine aminopeptidase S33" evidence="1">
    <location>
        <begin position="94"/>
        <end position="189"/>
    </location>
</feature>
<evidence type="ECO:0000259" key="1">
    <source>
        <dbReference type="Pfam" id="PF12146"/>
    </source>
</evidence>
<dbReference type="Pfam" id="PF12146">
    <property type="entry name" value="Hydrolase_4"/>
    <property type="match status" value="1"/>
</dbReference>
<dbReference type="PANTHER" id="PTHR43358">
    <property type="entry name" value="ALPHA/BETA-HYDROLASE"/>
    <property type="match status" value="1"/>
</dbReference>
<evidence type="ECO:0000313" key="3">
    <source>
        <dbReference type="Proteomes" id="UP000231179"/>
    </source>
</evidence>
<dbReference type="Proteomes" id="UP000231179">
    <property type="component" value="Chromosome"/>
</dbReference>
<dbReference type="InterPro" id="IPR029058">
    <property type="entry name" value="AB_hydrolase_fold"/>
</dbReference>
<dbReference type="InterPro" id="IPR022742">
    <property type="entry name" value="Hydrolase_4"/>
</dbReference>
<proteinExistence type="predicted"/>
<evidence type="ECO:0000313" key="2">
    <source>
        <dbReference type="EMBL" id="ATX71583.1"/>
    </source>
</evidence>
<dbReference type="RefSeq" id="WP_100255114.1">
    <property type="nucleotide sequence ID" value="NZ_CP024870.1"/>
</dbReference>
<dbReference type="EMBL" id="CP024870">
    <property type="protein sequence ID" value="ATX71583.1"/>
    <property type="molecule type" value="Genomic_DNA"/>
</dbReference>
<sequence>MGKEGKTLTNNVRKFLYIFYMSLERPFKPSRRKRKGVDPKVQSILRTNNIVKKFYKRPELEITDFKNIKVIEFNTEDNLKIVGYDYEPNPGSNKWVIACHWFAGHKNCSLHHAKVFAEMGWNILTFDFRGHGDSQKATTTAIDEYKDLLAAIAWLKKNKKVDELALMGTSMGAFVVNYVSVRYANMLKELNLKFVISDCTYNNIGTLFKHVKLVYLKFIRKRKSNAFVVKQIKVHQKKNPHTDYINTDVLKLVNKGSDPLVPTFFTHSLDDAVTPPTDSYELMLARSKKIDLDHYKIYTNSMHTQAIRLHFKSFNYEIASFINKFSPDEKRFKELVDKWELLTITDKKDKKSLELE</sequence>
<protein>
    <recommendedName>
        <fullName evidence="1">Serine aminopeptidase S33 domain-containing protein</fullName>
    </recommendedName>
</protein>
<dbReference type="InterPro" id="IPR052920">
    <property type="entry name" value="DNA-binding_regulatory"/>
</dbReference>
<name>A0A2K8KIR4_9MOLU</name>
<gene>
    <name evidence="2" type="ORF">SCLAR_v1c12850</name>
</gene>